<evidence type="ECO:0000256" key="1">
    <source>
        <dbReference type="SAM" id="MobiDB-lite"/>
    </source>
</evidence>
<reference evidence="2 3" key="1">
    <citation type="submission" date="2015-03" db="EMBL/GenBank/DDBJ databases">
        <title>Genome assembly of Sandaracinus amylolyticus DSM 53668.</title>
        <authorList>
            <person name="Sharma G."/>
            <person name="Subramanian S."/>
        </authorList>
    </citation>
    <scope>NUCLEOTIDE SEQUENCE [LARGE SCALE GENOMIC DNA]</scope>
    <source>
        <strain evidence="2 3">DSM 53668</strain>
    </source>
</reference>
<name>A0A0F6YF72_9BACT</name>
<dbReference type="Proteomes" id="UP000034883">
    <property type="component" value="Chromosome"/>
</dbReference>
<gene>
    <name evidence="2" type="ORF">DB32_000452</name>
</gene>
<accession>A0A0F6YF72</accession>
<dbReference type="AlphaFoldDB" id="A0A0F6YF72"/>
<dbReference type="EMBL" id="CP011125">
    <property type="protein sequence ID" value="AKF03303.1"/>
    <property type="molecule type" value="Genomic_DNA"/>
</dbReference>
<evidence type="ECO:0000313" key="3">
    <source>
        <dbReference type="Proteomes" id="UP000034883"/>
    </source>
</evidence>
<evidence type="ECO:0000313" key="2">
    <source>
        <dbReference type="EMBL" id="AKF03303.1"/>
    </source>
</evidence>
<sequence>MNARSSGLVIVVIAAITLALFARDHDASAQSLDRARITPARVRAALARYRDEPSVDALVRAVLDAPALDPRRARDAADRARLAGLLPQTRADVRRGQTLDLSALQSTTGERSVWSSDDSLSFSGSVTFQLDRLLFAREETSLMRELRHLEERRLEIATQVVHLYFERRRLQLERDLAGTTDVAIELRIIEAEALLDVFTSGAFSRMMAESITRGATPAEDAFEEEGEADEDVITEGG</sequence>
<proteinExistence type="predicted"/>
<dbReference type="RefSeq" id="WP_157068616.1">
    <property type="nucleotide sequence ID" value="NZ_CP011125.1"/>
</dbReference>
<organism evidence="2 3">
    <name type="scientific">Sandaracinus amylolyticus</name>
    <dbReference type="NCBI Taxonomy" id="927083"/>
    <lineage>
        <taxon>Bacteria</taxon>
        <taxon>Pseudomonadati</taxon>
        <taxon>Myxococcota</taxon>
        <taxon>Polyangia</taxon>
        <taxon>Polyangiales</taxon>
        <taxon>Sandaracinaceae</taxon>
        <taxon>Sandaracinus</taxon>
    </lineage>
</organism>
<feature type="compositionally biased region" description="Acidic residues" evidence="1">
    <location>
        <begin position="220"/>
        <end position="237"/>
    </location>
</feature>
<dbReference type="KEGG" id="samy:DB32_000452"/>
<dbReference type="STRING" id="927083.DB32_000452"/>
<feature type="region of interest" description="Disordered" evidence="1">
    <location>
        <begin position="214"/>
        <end position="237"/>
    </location>
</feature>
<protein>
    <submittedName>
        <fullName evidence="2">Uncharacterized protein</fullName>
    </submittedName>
</protein>
<keyword evidence="3" id="KW-1185">Reference proteome</keyword>